<dbReference type="GO" id="GO:0005524">
    <property type="term" value="F:ATP binding"/>
    <property type="evidence" value="ECO:0007669"/>
    <property type="project" value="UniProtKB-KW"/>
</dbReference>
<evidence type="ECO:0000256" key="4">
    <source>
        <dbReference type="ARBA" id="ARBA00022741"/>
    </source>
</evidence>
<dbReference type="GO" id="GO:0070681">
    <property type="term" value="P:glutaminyl-tRNAGln biosynthesis via transamidation"/>
    <property type="evidence" value="ECO:0007669"/>
    <property type="project" value="TreeGrafter"/>
</dbReference>
<reference evidence="12 13" key="1">
    <citation type="submission" date="2015-02" db="EMBL/GenBank/DDBJ databases">
        <title>Improved understanding of the partial-nitritation anammox process through 23 genomes representing the majority of the microbial community.</title>
        <authorList>
            <person name="Speth D.R."/>
            <person name="In T Zandt M."/>
            <person name="Guerrero Cruz S."/>
            <person name="Jetten M.S."/>
            <person name="Dutilh B.E."/>
        </authorList>
    </citation>
    <scope>NUCLEOTIDE SEQUENCE [LARGE SCALE GENOMIC DNA]</scope>
    <source>
        <strain evidence="12">OLB21</strain>
    </source>
</reference>
<dbReference type="InterPro" id="IPR042114">
    <property type="entry name" value="GatB_C_1"/>
</dbReference>
<dbReference type="GO" id="GO:0050566">
    <property type="term" value="F:asparaginyl-tRNA synthase (glutamine-hydrolyzing) activity"/>
    <property type="evidence" value="ECO:0007669"/>
    <property type="project" value="RHEA"/>
</dbReference>
<dbReference type="Proteomes" id="UP000070449">
    <property type="component" value="Unassembled WGS sequence"/>
</dbReference>
<keyword evidence="12" id="KW-0808">Transferase</keyword>
<dbReference type="SUPFAM" id="SSF89095">
    <property type="entry name" value="GatB/YqeY motif"/>
    <property type="match status" value="1"/>
</dbReference>
<dbReference type="Gene3D" id="1.10.10.410">
    <property type="match status" value="1"/>
</dbReference>
<dbReference type="EC" id="6.3.5.-" evidence="10"/>
<dbReference type="InterPro" id="IPR017959">
    <property type="entry name" value="Asn/Gln-tRNA_amidoTrfase_suB/E"/>
</dbReference>
<dbReference type="SMART" id="SM00845">
    <property type="entry name" value="GatB_Yqey"/>
    <property type="match status" value="1"/>
</dbReference>
<evidence type="ECO:0000259" key="11">
    <source>
        <dbReference type="SMART" id="SM00845"/>
    </source>
</evidence>
<evidence type="ECO:0000256" key="8">
    <source>
        <dbReference type="ARBA" id="ARBA00047380"/>
    </source>
</evidence>
<dbReference type="NCBIfam" id="NF004014">
    <property type="entry name" value="PRK05477.1-4"/>
    <property type="match status" value="1"/>
</dbReference>
<evidence type="ECO:0000313" key="12">
    <source>
        <dbReference type="EMBL" id="KXK09669.1"/>
    </source>
</evidence>
<comment type="function">
    <text evidence="7 10">Allows the formation of correctly charged Asn-tRNA(Asn) or Gln-tRNA(Gln) through the transamidation of misacylated Asp-tRNA(Asn) or Glu-tRNA(Gln) in organisms which lack either or both of asparaginyl-tRNA or glutaminyl-tRNA synthetases. The reaction takes place in the presence of glutamine and ATP through an activated phospho-Asp-tRNA(Asn) or phospho-Glu-tRNA(Gln).</text>
</comment>
<proteinExistence type="inferred from homology"/>
<keyword evidence="6 10" id="KW-0648">Protein biosynthesis</keyword>
<dbReference type="GO" id="GO:0006412">
    <property type="term" value="P:translation"/>
    <property type="evidence" value="ECO:0007669"/>
    <property type="project" value="UniProtKB-UniRule"/>
</dbReference>
<dbReference type="InterPro" id="IPR003789">
    <property type="entry name" value="Asn/Gln_tRNA_amidoTrase-B-like"/>
</dbReference>
<dbReference type="Gene3D" id="1.10.150.380">
    <property type="entry name" value="GatB domain, N-terminal subdomain"/>
    <property type="match status" value="1"/>
</dbReference>
<gene>
    <name evidence="10 12" type="primary">gatB</name>
    <name evidence="12" type="ORF">UZ20_WS6002000365</name>
</gene>
<name>A0A136KJT1_9BACT</name>
<dbReference type="PATRIC" id="fig|1617427.3.peg.385"/>
<evidence type="ECO:0000256" key="1">
    <source>
        <dbReference type="ARBA" id="ARBA00005306"/>
    </source>
</evidence>
<dbReference type="NCBIfam" id="TIGR00133">
    <property type="entry name" value="gatB"/>
    <property type="match status" value="1"/>
</dbReference>
<feature type="domain" description="Asn/Gln amidotransferase" evidence="11">
    <location>
        <begin position="329"/>
        <end position="478"/>
    </location>
</feature>
<dbReference type="AlphaFoldDB" id="A0A136KJT1"/>
<dbReference type="InterPro" id="IPR006075">
    <property type="entry name" value="Asn/Gln-tRNA_Trfase_suB/E_cat"/>
</dbReference>
<dbReference type="PANTHER" id="PTHR11659">
    <property type="entry name" value="GLUTAMYL-TRNA GLN AMIDOTRANSFERASE SUBUNIT B MITOCHONDRIAL AND PROKARYOTIC PET112-RELATED"/>
    <property type="match status" value="1"/>
</dbReference>
<evidence type="ECO:0000256" key="9">
    <source>
        <dbReference type="ARBA" id="ARBA00047913"/>
    </source>
</evidence>
<dbReference type="EMBL" id="JYPD01000013">
    <property type="protein sequence ID" value="KXK09669.1"/>
    <property type="molecule type" value="Genomic_DNA"/>
</dbReference>
<comment type="similarity">
    <text evidence="1 10">Belongs to the GatB/GatE family. GatB subfamily.</text>
</comment>
<dbReference type="InterPro" id="IPR018027">
    <property type="entry name" value="Asn/Gln_amidotransferase"/>
</dbReference>
<dbReference type="InterPro" id="IPR014746">
    <property type="entry name" value="Gln_synth/guanido_kin_cat_dom"/>
</dbReference>
<accession>A0A136KJT1</accession>
<dbReference type="GO" id="GO:0050567">
    <property type="term" value="F:glutaminyl-tRNA synthase (glutamine-hydrolyzing) activity"/>
    <property type="evidence" value="ECO:0007669"/>
    <property type="project" value="UniProtKB-UniRule"/>
</dbReference>
<dbReference type="SUPFAM" id="SSF55931">
    <property type="entry name" value="Glutamine synthetase/guanido kinase"/>
    <property type="match status" value="1"/>
</dbReference>
<dbReference type="GO" id="GO:0016740">
    <property type="term" value="F:transferase activity"/>
    <property type="evidence" value="ECO:0007669"/>
    <property type="project" value="UniProtKB-KW"/>
</dbReference>
<dbReference type="InterPro" id="IPR023168">
    <property type="entry name" value="GatB_Yqey_C_2"/>
</dbReference>
<keyword evidence="4 10" id="KW-0547">Nucleotide-binding</keyword>
<organism evidence="12 13">
    <name type="scientific">candidate division WS6 bacterium OLB21</name>
    <dbReference type="NCBI Taxonomy" id="1617427"/>
    <lineage>
        <taxon>Bacteria</taxon>
        <taxon>Candidatus Dojkabacteria</taxon>
    </lineage>
</organism>
<evidence type="ECO:0000256" key="7">
    <source>
        <dbReference type="ARBA" id="ARBA00024799"/>
    </source>
</evidence>
<evidence type="ECO:0000313" key="13">
    <source>
        <dbReference type="Proteomes" id="UP000070449"/>
    </source>
</evidence>
<dbReference type="PANTHER" id="PTHR11659:SF0">
    <property type="entry name" value="GLUTAMYL-TRNA(GLN) AMIDOTRANSFERASE SUBUNIT B, MITOCHONDRIAL"/>
    <property type="match status" value="1"/>
</dbReference>
<evidence type="ECO:0000256" key="5">
    <source>
        <dbReference type="ARBA" id="ARBA00022840"/>
    </source>
</evidence>
<sequence>MNKEFEFVIGLEVHLQVKTESKMFCRCAADYFGQKPNSRVCPVCLGLPGALPVPNALAVKKCLSLCLATNCQINKISKFDRKNYFYPDLPKGYQISQYDLPLGENGFLEFDVDSDSRRVRIRRIHLEEDTGKSMHTNEETLLDFNKSGIPLIEIVTEPDFVDIEEVLAFAKRLRQTVRFLGISNADMEKGQMRYELNMSLRKVGSQKLPQYKVEVKNIGSISVLEKVIKYEFERQADILASGKLPTQETRGLRDLSGKTYSQRIKEDADDYRYFPEPDIPPMHFSDEYLEEIKSTICELPQARKHRYVFDYKLEPDTAEVLITSKVRSDWFEEAIEKIKDTALIKEIAKWLIKDVNAIIKEQKLKLSELKFTPKQFSQLVEMLYQKKLSGTLAKQVLAEMNSTGDEPEAIVNRKGLSIMADETELIKVIKTVFKDNANVVGDTKKNPNAAKFLLGQVMKATKGKADPAESARLIADLLSKE</sequence>
<dbReference type="NCBIfam" id="NF004012">
    <property type="entry name" value="PRK05477.1-2"/>
    <property type="match status" value="1"/>
</dbReference>
<dbReference type="HAMAP" id="MF_00121">
    <property type="entry name" value="GatB"/>
    <property type="match status" value="1"/>
</dbReference>
<keyword evidence="5 10" id="KW-0067">ATP-binding</keyword>
<comment type="catalytic activity">
    <reaction evidence="8 10">
        <text>L-aspartyl-tRNA(Asn) + L-glutamine + ATP + H2O = L-asparaginyl-tRNA(Asn) + L-glutamate + ADP + phosphate + 2 H(+)</text>
        <dbReference type="Rhea" id="RHEA:14513"/>
        <dbReference type="Rhea" id="RHEA-COMP:9674"/>
        <dbReference type="Rhea" id="RHEA-COMP:9677"/>
        <dbReference type="ChEBI" id="CHEBI:15377"/>
        <dbReference type="ChEBI" id="CHEBI:15378"/>
        <dbReference type="ChEBI" id="CHEBI:29985"/>
        <dbReference type="ChEBI" id="CHEBI:30616"/>
        <dbReference type="ChEBI" id="CHEBI:43474"/>
        <dbReference type="ChEBI" id="CHEBI:58359"/>
        <dbReference type="ChEBI" id="CHEBI:78515"/>
        <dbReference type="ChEBI" id="CHEBI:78516"/>
        <dbReference type="ChEBI" id="CHEBI:456216"/>
    </reaction>
</comment>
<evidence type="ECO:0000256" key="2">
    <source>
        <dbReference type="ARBA" id="ARBA00011123"/>
    </source>
</evidence>
<evidence type="ECO:0000256" key="6">
    <source>
        <dbReference type="ARBA" id="ARBA00022917"/>
    </source>
</evidence>
<comment type="subunit">
    <text evidence="2 10">Heterotrimer of A, B and C subunits.</text>
</comment>
<dbReference type="InterPro" id="IPR004413">
    <property type="entry name" value="GatB"/>
</dbReference>
<dbReference type="Pfam" id="PF02637">
    <property type="entry name" value="GatB_Yqey"/>
    <property type="match status" value="1"/>
</dbReference>
<comment type="catalytic activity">
    <reaction evidence="9 10">
        <text>L-glutamyl-tRNA(Gln) + L-glutamine + ATP + H2O = L-glutaminyl-tRNA(Gln) + L-glutamate + ADP + phosphate + H(+)</text>
        <dbReference type="Rhea" id="RHEA:17521"/>
        <dbReference type="Rhea" id="RHEA-COMP:9681"/>
        <dbReference type="Rhea" id="RHEA-COMP:9684"/>
        <dbReference type="ChEBI" id="CHEBI:15377"/>
        <dbReference type="ChEBI" id="CHEBI:15378"/>
        <dbReference type="ChEBI" id="CHEBI:29985"/>
        <dbReference type="ChEBI" id="CHEBI:30616"/>
        <dbReference type="ChEBI" id="CHEBI:43474"/>
        <dbReference type="ChEBI" id="CHEBI:58359"/>
        <dbReference type="ChEBI" id="CHEBI:78520"/>
        <dbReference type="ChEBI" id="CHEBI:78521"/>
        <dbReference type="ChEBI" id="CHEBI:456216"/>
    </reaction>
</comment>
<protein>
    <recommendedName>
        <fullName evidence="10">Aspartyl/glutamyl-tRNA(Asn/Gln) amidotransferase subunit B</fullName>
        <shortName evidence="10">Asp/Glu-ADT subunit B</shortName>
        <ecNumber evidence="10">6.3.5.-</ecNumber>
    </recommendedName>
</protein>
<dbReference type="STRING" id="1617427.UZ20_WS6002000365"/>
<dbReference type="Pfam" id="PF02934">
    <property type="entry name" value="GatB_N"/>
    <property type="match status" value="1"/>
</dbReference>
<comment type="caution">
    <text evidence="12">The sequence shown here is derived from an EMBL/GenBank/DDBJ whole genome shotgun (WGS) entry which is preliminary data.</text>
</comment>
<evidence type="ECO:0000256" key="10">
    <source>
        <dbReference type="HAMAP-Rule" id="MF_00121"/>
    </source>
</evidence>
<keyword evidence="3 10" id="KW-0436">Ligase</keyword>
<evidence type="ECO:0000256" key="3">
    <source>
        <dbReference type="ARBA" id="ARBA00022598"/>
    </source>
</evidence>